<reference evidence="1 2" key="1">
    <citation type="submission" date="2024-10" db="EMBL/GenBank/DDBJ databases">
        <title>The Natural Products Discovery Center: Release of the First 8490 Sequenced Strains for Exploring Actinobacteria Biosynthetic Diversity.</title>
        <authorList>
            <person name="Kalkreuter E."/>
            <person name="Kautsar S.A."/>
            <person name="Yang D."/>
            <person name="Bader C.D."/>
            <person name="Teijaro C.N."/>
            <person name="Fluegel L."/>
            <person name="Davis C.M."/>
            <person name="Simpson J.R."/>
            <person name="Lauterbach L."/>
            <person name="Steele A.D."/>
            <person name="Gui C."/>
            <person name="Meng S."/>
            <person name="Li G."/>
            <person name="Viehrig K."/>
            <person name="Ye F."/>
            <person name="Su P."/>
            <person name="Kiefer A.F."/>
            <person name="Nichols A."/>
            <person name="Cepeda A.J."/>
            <person name="Yan W."/>
            <person name="Fan B."/>
            <person name="Jiang Y."/>
            <person name="Adhikari A."/>
            <person name="Zheng C.-J."/>
            <person name="Schuster L."/>
            <person name="Cowan T.M."/>
            <person name="Smanski M.J."/>
            <person name="Chevrette M.G."/>
            <person name="De Carvalho L.P.S."/>
            <person name="Shen B."/>
        </authorList>
    </citation>
    <scope>NUCLEOTIDE SEQUENCE [LARGE SCALE GENOMIC DNA]</scope>
    <source>
        <strain evidence="1 2">NPDC018013</strain>
    </source>
</reference>
<dbReference type="InterPro" id="IPR017853">
    <property type="entry name" value="GH"/>
</dbReference>
<proteinExistence type="predicted"/>
<dbReference type="EMBL" id="JBIRGH010000048">
    <property type="protein sequence ID" value="MFH8590130.1"/>
    <property type="molecule type" value="Genomic_DNA"/>
</dbReference>
<dbReference type="Proteomes" id="UP001610990">
    <property type="component" value="Unassembled WGS sequence"/>
</dbReference>
<sequence>MKNSVRRSAVGVGVLMAVMGVQISVPAIAAEAPRSPARTSGNLADGLYMSIGDLEDAMNGSNPDVRKMIDRRDIASVQVVVPWGAMEKEKGKYQWGRIDAALRYLGDRHKKLYVQVQDRFFETTPEQAKLPDYVKKNGGVVETTDDHPGSDPQATGAMAAQWKCDVRKSFQNLLKAMADQFAGKLAGVNLPETSAQVPEEEQKRTGYTAEKYFEAERANMLYGKKVFSRNNGDTQFIQYANFWPMDKDEEARCADDETQCADEKRMEEIVKLAAENEIGIGGPDILPDRYYPTQKSYQFIEKYKKQLPVVAMAVQEPTLEYEDPKNPGHLYTRERFTDFARDTLGASSIFWTVEADWLKKPAM</sequence>
<protein>
    <submittedName>
        <fullName evidence="1">Uncharacterized protein</fullName>
    </submittedName>
</protein>
<dbReference type="RefSeq" id="WP_397677167.1">
    <property type="nucleotide sequence ID" value="NZ_JBIRGH010000048.1"/>
</dbReference>
<accession>A0ABW7RPY3</accession>
<evidence type="ECO:0000313" key="1">
    <source>
        <dbReference type="EMBL" id="MFH8590130.1"/>
    </source>
</evidence>
<organism evidence="1 2">
    <name type="scientific">Streptomyces celluloflavus</name>
    <dbReference type="NCBI Taxonomy" id="58344"/>
    <lineage>
        <taxon>Bacteria</taxon>
        <taxon>Bacillati</taxon>
        <taxon>Actinomycetota</taxon>
        <taxon>Actinomycetes</taxon>
        <taxon>Kitasatosporales</taxon>
        <taxon>Streptomycetaceae</taxon>
        <taxon>Streptomyces</taxon>
    </lineage>
</organism>
<evidence type="ECO:0000313" key="2">
    <source>
        <dbReference type="Proteomes" id="UP001610990"/>
    </source>
</evidence>
<gene>
    <name evidence="1" type="ORF">ACH4GP_38145</name>
</gene>
<dbReference type="Gene3D" id="3.20.20.80">
    <property type="entry name" value="Glycosidases"/>
    <property type="match status" value="1"/>
</dbReference>
<name>A0ABW7RPY3_9ACTN</name>
<dbReference type="SUPFAM" id="SSF51445">
    <property type="entry name" value="(Trans)glycosidases"/>
    <property type="match status" value="1"/>
</dbReference>
<comment type="caution">
    <text evidence="1">The sequence shown here is derived from an EMBL/GenBank/DDBJ whole genome shotgun (WGS) entry which is preliminary data.</text>
</comment>
<keyword evidence="2" id="KW-1185">Reference proteome</keyword>